<dbReference type="Pfam" id="PF00089">
    <property type="entry name" value="Trypsin"/>
    <property type="match status" value="1"/>
</dbReference>
<evidence type="ECO:0000313" key="11">
    <source>
        <dbReference type="Proteomes" id="UP000076408"/>
    </source>
</evidence>
<dbReference type="SUPFAM" id="SSF50494">
    <property type="entry name" value="Trypsin-like serine proteases"/>
    <property type="match status" value="1"/>
</dbReference>
<evidence type="ECO:0000313" key="10">
    <source>
        <dbReference type="EnsemblMetazoa" id="ASTEI09197-PA"/>
    </source>
</evidence>
<reference evidence="11" key="1">
    <citation type="journal article" date="2014" name="Genome Biol.">
        <title>Genome analysis of a major urban malaria vector mosquito, Anopheles stephensi.</title>
        <authorList>
            <person name="Jiang X."/>
            <person name="Peery A."/>
            <person name="Hall A.B."/>
            <person name="Sharma A."/>
            <person name="Chen X.G."/>
            <person name="Waterhouse R.M."/>
            <person name="Komissarov A."/>
            <person name="Riehle M.M."/>
            <person name="Shouche Y."/>
            <person name="Sharakhova M.V."/>
            <person name="Lawson D."/>
            <person name="Pakpour N."/>
            <person name="Arensburger P."/>
            <person name="Davidson V.L."/>
            <person name="Eiglmeier K."/>
            <person name="Emrich S."/>
            <person name="George P."/>
            <person name="Kennedy R.C."/>
            <person name="Mane S.P."/>
            <person name="Maslen G."/>
            <person name="Oringanje C."/>
            <person name="Qi Y."/>
            <person name="Settlage R."/>
            <person name="Tojo M."/>
            <person name="Tubio J.M."/>
            <person name="Unger M.F."/>
            <person name="Wang B."/>
            <person name="Vernick K.D."/>
            <person name="Ribeiro J.M."/>
            <person name="James A.A."/>
            <person name="Michel K."/>
            <person name="Riehle M.A."/>
            <person name="Luckhart S."/>
            <person name="Sharakhov I.V."/>
            <person name="Tu Z."/>
        </authorList>
    </citation>
    <scope>NUCLEOTIDE SEQUENCE [LARGE SCALE GENOMIC DNA]</scope>
    <source>
        <strain evidence="11">Indian</strain>
    </source>
</reference>
<evidence type="ECO:0000256" key="6">
    <source>
        <dbReference type="ARBA" id="ARBA00023157"/>
    </source>
</evidence>
<evidence type="ECO:0000256" key="3">
    <source>
        <dbReference type="ARBA" id="ARBA00022588"/>
    </source>
</evidence>
<dbReference type="GO" id="GO:0004252">
    <property type="term" value="F:serine-type endopeptidase activity"/>
    <property type="evidence" value="ECO:0007669"/>
    <property type="project" value="InterPro"/>
</dbReference>
<sequence>MLDELDETPCDGVCVTNASECAGEIDNDESGKDFIDVRNDGASSSCPADQYCCRTGADEAAICDGTCQPWSLCIMPLTLEGCSEGNVCCYVESTPAMETIYDINAMADPDPGFDRDSACAWRKLREDGNRLPPWLVSVWARVEIIAGIQIDQFVCSGVLVDSSLVLTTASNVKNVPAEKMFVNVGDYDISSRSALQMQNIYTVRQQIIYDDYNETSGLVHNDMALLRLTTPVRNGQCIASLTSSPEAPDSSCYTFGWNRTLLTAGSGRPERYPVQLTSFLDDPYCVAGAICLARDDEGRCNYDALDGSPIVCREGETEADWRLRGLLASNCSGVPARGVTAWLEHQRNPGFVQEVKPSIPDRQYLPVL</sequence>
<dbReference type="AlphaFoldDB" id="A0A182YL61"/>
<dbReference type="STRING" id="30069.A0A182YL61"/>
<comment type="subcellular location">
    <subcellularLocation>
        <location evidence="1">Secreted</location>
    </subcellularLocation>
</comment>
<dbReference type="GO" id="GO:0005576">
    <property type="term" value="C:extracellular region"/>
    <property type="evidence" value="ECO:0007669"/>
    <property type="project" value="UniProtKB-SubCell"/>
</dbReference>
<dbReference type="GO" id="GO:0045087">
    <property type="term" value="P:innate immune response"/>
    <property type="evidence" value="ECO:0007669"/>
    <property type="project" value="UniProtKB-KW"/>
</dbReference>
<dbReference type="VEuPathDB" id="VectorBase:ASTE008189"/>
<keyword evidence="11" id="KW-1185">Reference proteome</keyword>
<dbReference type="PROSITE" id="PS50240">
    <property type="entry name" value="TRYPSIN_DOM"/>
    <property type="match status" value="1"/>
</dbReference>
<dbReference type="GO" id="GO:0006508">
    <property type="term" value="P:proteolysis"/>
    <property type="evidence" value="ECO:0007669"/>
    <property type="project" value="InterPro"/>
</dbReference>
<dbReference type="VEuPathDB" id="VectorBase:ASTEI20_043640"/>
<organism evidence="10 11">
    <name type="scientific">Anopheles stephensi</name>
    <name type="common">Indo-Pakistan malaria mosquito</name>
    <dbReference type="NCBI Taxonomy" id="30069"/>
    <lineage>
        <taxon>Eukaryota</taxon>
        <taxon>Metazoa</taxon>
        <taxon>Ecdysozoa</taxon>
        <taxon>Arthropoda</taxon>
        <taxon>Hexapoda</taxon>
        <taxon>Insecta</taxon>
        <taxon>Pterygota</taxon>
        <taxon>Neoptera</taxon>
        <taxon>Endopterygota</taxon>
        <taxon>Diptera</taxon>
        <taxon>Nematocera</taxon>
        <taxon>Culicoidea</taxon>
        <taxon>Culicidae</taxon>
        <taxon>Anophelinae</taxon>
        <taxon>Anopheles</taxon>
    </lineage>
</organism>
<evidence type="ECO:0000256" key="8">
    <source>
        <dbReference type="ARBA" id="ARBA00024195"/>
    </source>
</evidence>
<evidence type="ECO:0000256" key="2">
    <source>
        <dbReference type="ARBA" id="ARBA00022525"/>
    </source>
</evidence>
<evidence type="ECO:0000256" key="1">
    <source>
        <dbReference type="ARBA" id="ARBA00004613"/>
    </source>
</evidence>
<dbReference type="SMART" id="SM00020">
    <property type="entry name" value="Tryp_SPc"/>
    <property type="match status" value="1"/>
</dbReference>
<dbReference type="InterPro" id="IPR043504">
    <property type="entry name" value="Peptidase_S1_PA_chymotrypsin"/>
</dbReference>
<evidence type="ECO:0000256" key="5">
    <source>
        <dbReference type="ARBA" id="ARBA00022859"/>
    </source>
</evidence>
<proteinExistence type="inferred from homology"/>
<reference evidence="10" key="2">
    <citation type="submission" date="2020-05" db="UniProtKB">
        <authorList>
            <consortium name="EnsemblMetazoa"/>
        </authorList>
    </citation>
    <scope>IDENTIFICATION</scope>
    <source>
        <strain evidence="10">Indian</strain>
    </source>
</reference>
<keyword evidence="7" id="KW-0325">Glycoprotein</keyword>
<dbReference type="InterPro" id="IPR009003">
    <property type="entry name" value="Peptidase_S1_PA"/>
</dbReference>
<dbReference type="Gene3D" id="2.40.10.10">
    <property type="entry name" value="Trypsin-like serine proteases"/>
    <property type="match status" value="1"/>
</dbReference>
<evidence type="ECO:0000256" key="7">
    <source>
        <dbReference type="ARBA" id="ARBA00023180"/>
    </source>
</evidence>
<dbReference type="InterPro" id="IPR001254">
    <property type="entry name" value="Trypsin_dom"/>
</dbReference>
<comment type="similarity">
    <text evidence="8">Belongs to the peptidase S1 family. CLIP subfamily.</text>
</comment>
<dbReference type="PANTHER" id="PTHR24256">
    <property type="entry name" value="TRYPTASE-RELATED"/>
    <property type="match status" value="1"/>
</dbReference>
<evidence type="ECO:0000259" key="9">
    <source>
        <dbReference type="PROSITE" id="PS50240"/>
    </source>
</evidence>
<feature type="domain" description="Peptidase S1" evidence="9">
    <location>
        <begin position="133"/>
        <end position="368"/>
    </location>
</feature>
<keyword evidence="4" id="KW-0732">Signal</keyword>
<evidence type="ECO:0000256" key="4">
    <source>
        <dbReference type="ARBA" id="ARBA00022729"/>
    </source>
</evidence>
<name>A0A182YL61_ANOST</name>
<dbReference type="VEuPathDB" id="VectorBase:ASTEI09197"/>
<dbReference type="EnsemblMetazoa" id="ASTEI09197-RA">
    <property type="protein sequence ID" value="ASTEI09197-PA"/>
    <property type="gene ID" value="ASTEI09197"/>
</dbReference>
<dbReference type="Proteomes" id="UP000076408">
    <property type="component" value="Unassembled WGS sequence"/>
</dbReference>
<protein>
    <recommendedName>
        <fullName evidence="9">Peptidase S1 domain-containing protein</fullName>
    </recommendedName>
</protein>
<dbReference type="OMA" id="PWLVSIW"/>
<keyword evidence="2" id="KW-0964">Secreted</keyword>
<keyword evidence="6" id="KW-1015">Disulfide bond</keyword>
<dbReference type="InterPro" id="IPR051487">
    <property type="entry name" value="Ser/Thr_Proteases_Immune/Dev"/>
</dbReference>
<accession>A0A182YL61</accession>
<keyword evidence="3" id="KW-0399">Innate immunity</keyword>
<keyword evidence="5" id="KW-0391">Immunity</keyword>